<evidence type="ECO:0000313" key="4">
    <source>
        <dbReference type="Proteomes" id="UP000298652"/>
    </source>
</evidence>
<dbReference type="OMA" id="IHNENAG"/>
<evidence type="ECO:0000256" key="1">
    <source>
        <dbReference type="SAM" id="Phobius"/>
    </source>
</evidence>
<dbReference type="Gramene" id="TKW07403">
    <property type="protein sequence ID" value="TKW07403"/>
    <property type="gene ID" value="SEVIR_7G304000v2"/>
</dbReference>
<dbReference type="EMBL" id="CM016558">
    <property type="protein sequence ID" value="TKW07403.1"/>
    <property type="molecule type" value="Genomic_DNA"/>
</dbReference>
<organism evidence="3 4">
    <name type="scientific">Setaria viridis</name>
    <name type="common">Green bristlegrass</name>
    <name type="synonym">Setaria italica subsp. viridis</name>
    <dbReference type="NCBI Taxonomy" id="4556"/>
    <lineage>
        <taxon>Eukaryota</taxon>
        <taxon>Viridiplantae</taxon>
        <taxon>Streptophyta</taxon>
        <taxon>Embryophyta</taxon>
        <taxon>Tracheophyta</taxon>
        <taxon>Spermatophyta</taxon>
        <taxon>Magnoliopsida</taxon>
        <taxon>Liliopsida</taxon>
        <taxon>Poales</taxon>
        <taxon>Poaceae</taxon>
        <taxon>PACMAD clade</taxon>
        <taxon>Panicoideae</taxon>
        <taxon>Panicodae</taxon>
        <taxon>Paniceae</taxon>
        <taxon>Cenchrinae</taxon>
        <taxon>Setaria</taxon>
    </lineage>
</organism>
<dbReference type="PANTHER" id="PTHR33681:SF9">
    <property type="entry name" value="ALGINATE LYASE 2 DOMAIN-CONTAINING PROTEIN"/>
    <property type="match status" value="1"/>
</dbReference>
<gene>
    <name evidence="3" type="ORF">SEVIR_7G304000v2</name>
</gene>
<name>A0A4U6U1L0_SETVI</name>
<keyword evidence="4" id="KW-1185">Reference proteome</keyword>
<dbReference type="InterPro" id="IPR014895">
    <property type="entry name" value="Alginate_lyase_2"/>
</dbReference>
<keyword evidence="1" id="KW-0812">Transmembrane</keyword>
<evidence type="ECO:0000313" key="3">
    <source>
        <dbReference type="EMBL" id="TKW07403.1"/>
    </source>
</evidence>
<accession>A0A4U6U1L0</accession>
<dbReference type="PANTHER" id="PTHR33681">
    <property type="entry name" value="BINDING PROTEIN, PUTATIVE, EXPRESSED-RELATED"/>
    <property type="match status" value="1"/>
</dbReference>
<dbReference type="Pfam" id="PF08787">
    <property type="entry name" value="Alginate_lyase2"/>
    <property type="match status" value="1"/>
</dbReference>
<reference evidence="3" key="1">
    <citation type="submission" date="2019-03" db="EMBL/GenBank/DDBJ databases">
        <title>WGS assembly of Setaria viridis.</title>
        <authorList>
            <person name="Huang P."/>
            <person name="Jenkins J."/>
            <person name="Grimwood J."/>
            <person name="Barry K."/>
            <person name="Healey A."/>
            <person name="Mamidi S."/>
            <person name="Sreedasyam A."/>
            <person name="Shu S."/>
            <person name="Feldman M."/>
            <person name="Wu J."/>
            <person name="Yu Y."/>
            <person name="Chen C."/>
            <person name="Johnson J."/>
            <person name="Rokhsar D."/>
            <person name="Baxter I."/>
            <person name="Schmutz J."/>
            <person name="Brutnell T."/>
            <person name="Kellogg E."/>
        </authorList>
    </citation>
    <scope>NUCLEOTIDE SEQUENCE [LARGE SCALE GENOMIC DNA]</scope>
</reference>
<dbReference type="SUPFAM" id="SSF49899">
    <property type="entry name" value="Concanavalin A-like lectins/glucanases"/>
    <property type="match status" value="1"/>
</dbReference>
<feature type="domain" description="Alginate lyase 2" evidence="2">
    <location>
        <begin position="86"/>
        <end position="266"/>
    </location>
</feature>
<dbReference type="Gene3D" id="2.60.120.200">
    <property type="match status" value="1"/>
</dbReference>
<dbReference type="InterPro" id="IPR013320">
    <property type="entry name" value="ConA-like_dom_sf"/>
</dbReference>
<sequence>MTTRTDLTGTDPSIKPTFLSSSRASSLCSTSPSGRYSPLAGATMGTLLAIVLVLVVLCLAVPASTVATGSCNDLTAGFVKVQLPESDFVVQSPYDLPVEQRYRYDACTGVRTFWVYAGDKPFNNATTTNPRTEVRLRGHDYSSGVWQFEGYCYVPSGTSGASVMQIHNENAGAAHATTLMLHVYNGTLRHYSGAAVEPGIYDRWFRLNVVHDVGASTVAVYVDGGAPRLAVAVAPSASHYFKFGVYVQHHDVSPRVESRWRNVTVYTKPY</sequence>
<protein>
    <recommendedName>
        <fullName evidence="2">Alginate lyase 2 domain-containing protein</fullName>
    </recommendedName>
</protein>
<proteinExistence type="predicted"/>
<evidence type="ECO:0000259" key="2">
    <source>
        <dbReference type="Pfam" id="PF08787"/>
    </source>
</evidence>
<keyword evidence="1" id="KW-1133">Transmembrane helix</keyword>
<dbReference type="Proteomes" id="UP000298652">
    <property type="component" value="Chromosome 7"/>
</dbReference>
<feature type="transmembrane region" description="Helical" evidence="1">
    <location>
        <begin position="39"/>
        <end position="63"/>
    </location>
</feature>
<dbReference type="AlphaFoldDB" id="A0A4U6U1L0"/>
<keyword evidence="1" id="KW-0472">Membrane</keyword>